<evidence type="ECO:0000256" key="1">
    <source>
        <dbReference type="SAM" id="Phobius"/>
    </source>
</evidence>
<dbReference type="PaxDb" id="4097-A0A1S4A9L2"/>
<accession>A0A1S4A9L2</accession>
<feature type="transmembrane region" description="Helical" evidence="1">
    <location>
        <begin position="42"/>
        <end position="61"/>
    </location>
</feature>
<proteinExistence type="predicted"/>
<reference evidence="2" key="1">
    <citation type="submission" date="2025-08" db="UniProtKB">
        <authorList>
            <consortium name="RefSeq"/>
        </authorList>
    </citation>
    <scope>IDENTIFICATION</scope>
</reference>
<evidence type="ECO:0000313" key="2">
    <source>
        <dbReference type="RefSeq" id="XP_016473328.1"/>
    </source>
</evidence>
<dbReference type="OrthoDB" id="1060521at2759"/>
<keyword evidence="1" id="KW-1133">Transmembrane helix</keyword>
<dbReference type="AlphaFoldDB" id="A0A1S4A9L2"/>
<organism evidence="2">
    <name type="scientific">Nicotiana tabacum</name>
    <name type="common">Common tobacco</name>
    <dbReference type="NCBI Taxonomy" id="4097"/>
    <lineage>
        <taxon>Eukaryota</taxon>
        <taxon>Viridiplantae</taxon>
        <taxon>Streptophyta</taxon>
        <taxon>Embryophyta</taxon>
        <taxon>Tracheophyta</taxon>
        <taxon>Spermatophyta</taxon>
        <taxon>Magnoliopsida</taxon>
        <taxon>eudicotyledons</taxon>
        <taxon>Gunneridae</taxon>
        <taxon>Pentapetalae</taxon>
        <taxon>asterids</taxon>
        <taxon>lamiids</taxon>
        <taxon>Solanales</taxon>
        <taxon>Solanaceae</taxon>
        <taxon>Nicotianoideae</taxon>
        <taxon>Nicotianeae</taxon>
        <taxon>Nicotiana</taxon>
    </lineage>
</organism>
<keyword evidence="1" id="KW-0812">Transmembrane</keyword>
<dbReference type="KEGG" id="nta:107795248"/>
<dbReference type="STRING" id="4097.A0A1S4A9L2"/>
<keyword evidence="1" id="KW-0472">Membrane</keyword>
<dbReference type="OMA" id="TSIISWR"/>
<dbReference type="RefSeq" id="XP_016473328.1">
    <property type="nucleotide sequence ID" value="XM_016617842.1"/>
</dbReference>
<protein>
    <submittedName>
        <fullName evidence="2">Myosin-binding protein 7-like</fullName>
    </submittedName>
</protein>
<gene>
    <name evidence="2" type="primary">LOC107795248</name>
</gene>
<sequence length="102" mass="11784">MRQAIVSMRTDKAQLILLKEIAQQLCKEMSPARRTPVRKTSVVTSFSFISIFKWIISFVLWRRKARRSKYLFGLSANNAGLLMHLDKGPRVGQWRCLSSTQV</sequence>
<name>A0A1S4A9L2_TOBAC</name>